<gene>
    <name evidence="4" type="ORF">OIK42_06850</name>
</gene>
<dbReference type="InterPro" id="IPR015422">
    <property type="entry name" value="PyrdxlP-dep_Trfase_small"/>
</dbReference>
<dbReference type="RefSeq" id="WP_273639361.1">
    <property type="nucleotide sequence ID" value="NZ_JAQQXP010000001.1"/>
</dbReference>
<dbReference type="EMBL" id="JAQQXP010000001">
    <property type="protein sequence ID" value="MDC8830482.1"/>
    <property type="molecule type" value="Genomic_DNA"/>
</dbReference>
<dbReference type="Gene3D" id="3.90.1150.10">
    <property type="entry name" value="Aspartate Aminotransferase, domain 1"/>
    <property type="match status" value="1"/>
</dbReference>
<dbReference type="Pfam" id="PF01041">
    <property type="entry name" value="DegT_DnrJ_EryC1"/>
    <property type="match status" value="1"/>
</dbReference>
<keyword evidence="1 3" id="KW-0663">Pyridoxal phosphate</keyword>
<dbReference type="PANTHER" id="PTHR30244">
    <property type="entry name" value="TRANSAMINASE"/>
    <property type="match status" value="1"/>
</dbReference>
<dbReference type="CDD" id="cd00616">
    <property type="entry name" value="AHBA_syn"/>
    <property type="match status" value="1"/>
</dbReference>
<organism evidence="4 5">
    <name type="scientific">Alteromonas gilva</name>
    <dbReference type="NCBI Taxonomy" id="2987522"/>
    <lineage>
        <taxon>Bacteria</taxon>
        <taxon>Pseudomonadati</taxon>
        <taxon>Pseudomonadota</taxon>
        <taxon>Gammaproteobacteria</taxon>
        <taxon>Alteromonadales</taxon>
        <taxon>Alteromonadaceae</taxon>
        <taxon>Alteromonas/Salinimonas group</taxon>
        <taxon>Alteromonas</taxon>
    </lineage>
</organism>
<dbReference type="SUPFAM" id="SSF53383">
    <property type="entry name" value="PLP-dependent transferases"/>
    <property type="match status" value="1"/>
</dbReference>
<evidence type="ECO:0000313" key="4">
    <source>
        <dbReference type="EMBL" id="MDC8830482.1"/>
    </source>
</evidence>
<dbReference type="InterPro" id="IPR000653">
    <property type="entry name" value="DegT/StrS_aminotransferase"/>
</dbReference>
<dbReference type="Gene3D" id="3.40.640.10">
    <property type="entry name" value="Type I PLP-dependent aspartate aminotransferase-like (Major domain)"/>
    <property type="match status" value="1"/>
</dbReference>
<dbReference type="PIRSF" id="PIRSF000390">
    <property type="entry name" value="PLP_StrS"/>
    <property type="match status" value="1"/>
</dbReference>
<comment type="similarity">
    <text evidence="2 3">Belongs to the DegT/DnrJ/EryC1 family.</text>
</comment>
<evidence type="ECO:0000256" key="2">
    <source>
        <dbReference type="ARBA" id="ARBA00037999"/>
    </source>
</evidence>
<evidence type="ECO:0000313" key="5">
    <source>
        <dbReference type="Proteomes" id="UP001218788"/>
    </source>
</evidence>
<keyword evidence="4" id="KW-0808">Transferase</keyword>
<evidence type="ECO:0000256" key="3">
    <source>
        <dbReference type="RuleBase" id="RU004508"/>
    </source>
</evidence>
<dbReference type="InterPro" id="IPR015421">
    <property type="entry name" value="PyrdxlP-dep_Trfase_major"/>
</dbReference>
<protein>
    <submittedName>
        <fullName evidence="4">DegT/DnrJ/EryC1/StrS family aminotransferase</fullName>
    </submittedName>
</protein>
<dbReference type="PANTHER" id="PTHR30244:SF36">
    <property type="entry name" value="3-OXO-GLUCOSE-6-PHOSPHATE:GLUTAMATE AMINOTRANSFERASE"/>
    <property type="match status" value="1"/>
</dbReference>
<proteinExistence type="inferred from homology"/>
<keyword evidence="4" id="KW-0032">Aminotransferase</keyword>
<dbReference type="InterPro" id="IPR015424">
    <property type="entry name" value="PyrdxlP-dep_Trfase"/>
</dbReference>
<keyword evidence="5" id="KW-1185">Reference proteome</keyword>
<evidence type="ECO:0000256" key="1">
    <source>
        <dbReference type="ARBA" id="ARBA00022898"/>
    </source>
</evidence>
<dbReference type="Proteomes" id="UP001218788">
    <property type="component" value="Unassembled WGS sequence"/>
</dbReference>
<name>A0ABT5L3P5_9ALTE</name>
<accession>A0ABT5L3P5</accession>
<reference evidence="4 5" key="1">
    <citation type="submission" date="2022-10" db="EMBL/GenBank/DDBJ databases">
        <title>Alteromonas sp. chi3 Genome sequencing.</title>
        <authorList>
            <person name="Park S."/>
        </authorList>
    </citation>
    <scope>NUCLEOTIDE SEQUENCE [LARGE SCALE GENOMIC DNA]</scope>
    <source>
        <strain evidence="5">chi3</strain>
    </source>
</reference>
<sequence>MSIPFVDLKAQYASIKSDIDLAIAGVINNTSFIGGPIVTEFEEAFADYLGIDHCVGCANGTDAIEIALQALGVGAGDEVIVPANSWISTAEAVNAVGAEPVFVDYLENEYTLDPALTELAITNKTKAIIPVHLYGLPARMPELLKVAQTHQLKIVEDCAQAHGARIADQKVGTFGDIATFSFYPGKNLGAYGDAGGIVTSDRLLAQRCRMIGNHGQLSKHDHRILGRNSRLDTLQAAILKAKLPFLEQWVRQRNQVAQWYGQYLNKSVTRQITPDGYRHVYHLYVIRTAKRAHLMNALDKSNIGYSVHYPTPLPFIEAYAYQNKSEEDFPVASKLADEIISLPIFPEMTEKQVQTVAEIVNKFK</sequence>
<comment type="caution">
    <text evidence="4">The sequence shown here is derived from an EMBL/GenBank/DDBJ whole genome shotgun (WGS) entry which is preliminary data.</text>
</comment>
<dbReference type="GO" id="GO:0008483">
    <property type="term" value="F:transaminase activity"/>
    <property type="evidence" value="ECO:0007669"/>
    <property type="project" value="UniProtKB-KW"/>
</dbReference>